<dbReference type="STRING" id="394096.DB31_2876"/>
<dbReference type="PROSITE" id="PS00409">
    <property type="entry name" value="PROKAR_NTER_METHYL"/>
    <property type="match status" value="1"/>
</dbReference>
<evidence type="ECO:0000256" key="3">
    <source>
        <dbReference type="ARBA" id="ARBA00020042"/>
    </source>
</evidence>
<evidence type="ECO:0000256" key="5">
    <source>
        <dbReference type="ARBA" id="ARBA00022481"/>
    </source>
</evidence>
<gene>
    <name evidence="12" type="ORF">DB31_2876</name>
</gene>
<dbReference type="EMBL" id="JMCB01000018">
    <property type="protein sequence ID" value="KFE63283.1"/>
    <property type="molecule type" value="Genomic_DNA"/>
</dbReference>
<dbReference type="PATRIC" id="fig|394096.3.peg.7203"/>
<comment type="caution">
    <text evidence="12">The sequence shown here is derived from an EMBL/GenBank/DDBJ whole genome shotgun (WGS) entry which is preliminary data.</text>
</comment>
<keyword evidence="6" id="KW-0997">Cell inner membrane</keyword>
<dbReference type="OrthoDB" id="9795612at2"/>
<dbReference type="Pfam" id="PF08334">
    <property type="entry name" value="T2SSG"/>
    <property type="match status" value="1"/>
</dbReference>
<keyword evidence="7 10" id="KW-0812">Transmembrane</keyword>
<dbReference type="PRINTS" id="PR00813">
    <property type="entry name" value="BCTERIALGSPG"/>
</dbReference>
<evidence type="ECO:0000256" key="2">
    <source>
        <dbReference type="ARBA" id="ARBA00009984"/>
    </source>
</evidence>
<dbReference type="Proteomes" id="UP000028725">
    <property type="component" value="Unassembled WGS sequence"/>
</dbReference>
<dbReference type="AlphaFoldDB" id="A0A085W6H0"/>
<comment type="subcellular location">
    <subcellularLocation>
        <location evidence="1">Cell inner membrane</location>
        <topology evidence="1">Single-pass membrane protein</topology>
    </subcellularLocation>
</comment>
<keyword evidence="9 10" id="KW-0472">Membrane</keyword>
<dbReference type="GO" id="GO:0005886">
    <property type="term" value="C:plasma membrane"/>
    <property type="evidence" value="ECO:0007669"/>
    <property type="project" value="UniProtKB-SubCell"/>
</dbReference>
<sequence length="140" mass="15177">MTTQQTKKQQRRRNRGMTLIEIMVVITILGLIAAAVGVAVIPKLEEAKRDTARLDINSIHNALKLYYTKAGKYPDTATGLKALVDTQNLDKLPVDPWGNEYVYMNEGGKPVIVSYGADGTVGGEGSDQDISSKDLAAAKK</sequence>
<feature type="domain" description="Type II secretion system protein GspG C-terminal" evidence="11">
    <location>
        <begin position="40"/>
        <end position="132"/>
    </location>
</feature>
<dbReference type="InterPro" id="IPR000983">
    <property type="entry name" value="Bac_GSPG_pilin"/>
</dbReference>
<feature type="transmembrane region" description="Helical" evidence="10">
    <location>
        <begin position="20"/>
        <end position="41"/>
    </location>
</feature>
<evidence type="ECO:0000256" key="7">
    <source>
        <dbReference type="ARBA" id="ARBA00022692"/>
    </source>
</evidence>
<name>A0A085W6H0_9BACT</name>
<dbReference type="PANTHER" id="PTHR30093">
    <property type="entry name" value="GENERAL SECRETION PATHWAY PROTEIN G"/>
    <property type="match status" value="1"/>
</dbReference>
<dbReference type="NCBIfam" id="TIGR01710">
    <property type="entry name" value="typeII_sec_gspG"/>
    <property type="match status" value="1"/>
</dbReference>
<dbReference type="RefSeq" id="WP_044196291.1">
    <property type="nucleotide sequence ID" value="NZ_JMCB01000018.1"/>
</dbReference>
<proteinExistence type="inferred from homology"/>
<evidence type="ECO:0000256" key="4">
    <source>
        <dbReference type="ARBA" id="ARBA00022475"/>
    </source>
</evidence>
<dbReference type="NCBIfam" id="TIGR02532">
    <property type="entry name" value="IV_pilin_GFxxxE"/>
    <property type="match status" value="1"/>
</dbReference>
<dbReference type="InterPro" id="IPR013545">
    <property type="entry name" value="T2SS_protein-GspG_C"/>
</dbReference>
<accession>A0A085W6H0</accession>
<evidence type="ECO:0000256" key="9">
    <source>
        <dbReference type="ARBA" id="ARBA00023136"/>
    </source>
</evidence>
<protein>
    <recommendedName>
        <fullName evidence="3">Type II secretion system core protein G</fullName>
    </recommendedName>
</protein>
<comment type="similarity">
    <text evidence="2">Belongs to the GSP G family.</text>
</comment>
<evidence type="ECO:0000259" key="11">
    <source>
        <dbReference type="Pfam" id="PF08334"/>
    </source>
</evidence>
<evidence type="ECO:0000313" key="13">
    <source>
        <dbReference type="Proteomes" id="UP000028725"/>
    </source>
</evidence>
<evidence type="ECO:0000256" key="10">
    <source>
        <dbReference type="SAM" id="Phobius"/>
    </source>
</evidence>
<evidence type="ECO:0000256" key="8">
    <source>
        <dbReference type="ARBA" id="ARBA00022989"/>
    </source>
</evidence>
<dbReference type="GO" id="GO:0015627">
    <property type="term" value="C:type II protein secretion system complex"/>
    <property type="evidence" value="ECO:0007669"/>
    <property type="project" value="InterPro"/>
</dbReference>
<dbReference type="PANTHER" id="PTHR30093:SF44">
    <property type="entry name" value="TYPE II SECRETION SYSTEM CORE PROTEIN G"/>
    <property type="match status" value="1"/>
</dbReference>
<dbReference type="GO" id="GO:0015628">
    <property type="term" value="P:protein secretion by the type II secretion system"/>
    <property type="evidence" value="ECO:0007669"/>
    <property type="project" value="InterPro"/>
</dbReference>
<organism evidence="12 13">
    <name type="scientific">Hyalangium minutum</name>
    <dbReference type="NCBI Taxonomy" id="394096"/>
    <lineage>
        <taxon>Bacteria</taxon>
        <taxon>Pseudomonadati</taxon>
        <taxon>Myxococcota</taxon>
        <taxon>Myxococcia</taxon>
        <taxon>Myxococcales</taxon>
        <taxon>Cystobacterineae</taxon>
        <taxon>Archangiaceae</taxon>
        <taxon>Hyalangium</taxon>
    </lineage>
</organism>
<dbReference type="InterPro" id="IPR012902">
    <property type="entry name" value="N_methyl_site"/>
</dbReference>
<dbReference type="InterPro" id="IPR010054">
    <property type="entry name" value="Type2_sec_GspG"/>
</dbReference>
<reference evidence="12 13" key="1">
    <citation type="submission" date="2014-04" db="EMBL/GenBank/DDBJ databases">
        <title>Genome assembly of Hyalangium minutum DSM 14724.</title>
        <authorList>
            <person name="Sharma G."/>
            <person name="Subramanian S."/>
        </authorList>
    </citation>
    <scope>NUCLEOTIDE SEQUENCE [LARGE SCALE GENOMIC DNA]</scope>
    <source>
        <strain evidence="12 13">DSM 14724</strain>
    </source>
</reference>
<keyword evidence="4" id="KW-1003">Cell membrane</keyword>
<evidence type="ECO:0000313" key="12">
    <source>
        <dbReference type="EMBL" id="KFE63283.1"/>
    </source>
</evidence>
<dbReference type="SUPFAM" id="SSF54523">
    <property type="entry name" value="Pili subunits"/>
    <property type="match status" value="1"/>
</dbReference>
<dbReference type="Pfam" id="PF07963">
    <property type="entry name" value="N_methyl"/>
    <property type="match status" value="1"/>
</dbReference>
<dbReference type="InterPro" id="IPR045584">
    <property type="entry name" value="Pilin-like"/>
</dbReference>
<evidence type="ECO:0000256" key="6">
    <source>
        <dbReference type="ARBA" id="ARBA00022519"/>
    </source>
</evidence>
<keyword evidence="8 10" id="KW-1133">Transmembrane helix</keyword>
<keyword evidence="13" id="KW-1185">Reference proteome</keyword>
<dbReference type="Gene3D" id="3.30.700.10">
    <property type="entry name" value="Glycoprotein, Type 4 Pilin"/>
    <property type="match status" value="1"/>
</dbReference>
<evidence type="ECO:0000256" key="1">
    <source>
        <dbReference type="ARBA" id="ARBA00004377"/>
    </source>
</evidence>
<keyword evidence="5" id="KW-0488">Methylation</keyword>